<dbReference type="RefSeq" id="WP_170090571.1">
    <property type="nucleotide sequence ID" value="NZ_JABAFN010000001.1"/>
</dbReference>
<dbReference type="EMBL" id="JABAFN010000001">
    <property type="protein sequence ID" value="NME21280.1"/>
    <property type="molecule type" value="Genomic_DNA"/>
</dbReference>
<dbReference type="Proteomes" id="UP000587270">
    <property type="component" value="Unassembled WGS sequence"/>
</dbReference>
<sequence>MERLDKNKPDWDEPLNRNFSKFGNSDYTDNVIYLNGAQKDTNGGQIWWRCSNLGETKLYQIEGYVQLPTVAAGQTIDVFNIPGMTSTVRSAMITLKDGFKGNGIYLDKSGNPGTFCISNYSGQTQNSWRAKYCIWVICDN</sequence>
<gene>
    <name evidence="1" type="ORF">HF865_00850</name>
</gene>
<accession>A0AAW9ZEP4</accession>
<comment type="caution">
    <text evidence="1">The sequence shown here is derived from an EMBL/GenBank/DDBJ whole genome shotgun (WGS) entry which is preliminary data.</text>
</comment>
<dbReference type="AlphaFoldDB" id="A0AAW9ZEP4"/>
<organism evidence="1 2">
    <name type="scientific">Limosilactobacillus reuteri</name>
    <name type="common">Lactobacillus reuteri</name>
    <dbReference type="NCBI Taxonomy" id="1598"/>
    <lineage>
        <taxon>Bacteria</taxon>
        <taxon>Bacillati</taxon>
        <taxon>Bacillota</taxon>
        <taxon>Bacilli</taxon>
        <taxon>Lactobacillales</taxon>
        <taxon>Lactobacillaceae</taxon>
        <taxon>Limosilactobacillus</taxon>
    </lineage>
</organism>
<reference evidence="1 2" key="1">
    <citation type="submission" date="2020-04" db="EMBL/GenBank/DDBJ databases">
        <authorList>
            <person name="Hitch T.C.A."/>
            <person name="Wylensek D."/>
            <person name="Clavel T."/>
        </authorList>
    </citation>
    <scope>NUCLEOTIDE SEQUENCE [LARGE SCALE GENOMIC DNA]</scope>
    <source>
        <strain evidence="1 2">WCA-386-APC-4I</strain>
    </source>
</reference>
<proteinExistence type="predicted"/>
<evidence type="ECO:0000313" key="2">
    <source>
        <dbReference type="Proteomes" id="UP000587270"/>
    </source>
</evidence>
<protein>
    <submittedName>
        <fullName evidence="1">Uncharacterized protein</fullName>
    </submittedName>
</protein>
<name>A0AAW9ZEP4_LIMRT</name>
<evidence type="ECO:0000313" key="1">
    <source>
        <dbReference type="EMBL" id="NME21280.1"/>
    </source>
</evidence>